<feature type="compositionally biased region" description="Basic and acidic residues" evidence="1">
    <location>
        <begin position="12"/>
        <end position="21"/>
    </location>
</feature>
<dbReference type="GO" id="GO:0000387">
    <property type="term" value="P:spliceosomal snRNP assembly"/>
    <property type="evidence" value="ECO:0007669"/>
    <property type="project" value="TreeGrafter"/>
</dbReference>
<reference evidence="2 3" key="1">
    <citation type="journal article" date="2018" name="Front. Plant Sci.">
        <title>Red Clover (Trifolium pratense) and Zigzag Clover (T. medium) - A Picture of Genomic Similarities and Differences.</title>
        <authorList>
            <person name="Dluhosova J."/>
            <person name="Istvanek J."/>
            <person name="Nedelnik J."/>
            <person name="Repkova J."/>
        </authorList>
    </citation>
    <scope>NUCLEOTIDE SEQUENCE [LARGE SCALE GENOMIC DNA]</scope>
    <source>
        <strain evidence="3">cv. 10/8</strain>
        <tissue evidence="2">Leaf</tissue>
    </source>
</reference>
<proteinExistence type="predicted"/>
<dbReference type="EMBL" id="LXQA010157522">
    <property type="protein sequence ID" value="MCI27134.1"/>
    <property type="molecule type" value="Genomic_DNA"/>
</dbReference>
<evidence type="ECO:0000313" key="3">
    <source>
        <dbReference type="Proteomes" id="UP000265520"/>
    </source>
</evidence>
<keyword evidence="3" id="KW-1185">Reference proteome</keyword>
<evidence type="ECO:0000256" key="1">
    <source>
        <dbReference type="SAM" id="MobiDB-lite"/>
    </source>
</evidence>
<feature type="region of interest" description="Disordered" evidence="1">
    <location>
        <begin position="1"/>
        <end position="39"/>
    </location>
</feature>
<feature type="non-terminal residue" evidence="2">
    <location>
        <position position="1"/>
    </location>
</feature>
<name>A0A392QTG2_9FABA</name>
<organism evidence="2 3">
    <name type="scientific">Trifolium medium</name>
    <dbReference type="NCBI Taxonomy" id="97028"/>
    <lineage>
        <taxon>Eukaryota</taxon>
        <taxon>Viridiplantae</taxon>
        <taxon>Streptophyta</taxon>
        <taxon>Embryophyta</taxon>
        <taxon>Tracheophyta</taxon>
        <taxon>Spermatophyta</taxon>
        <taxon>Magnoliopsida</taxon>
        <taxon>eudicotyledons</taxon>
        <taxon>Gunneridae</taxon>
        <taxon>Pentapetalae</taxon>
        <taxon>rosids</taxon>
        <taxon>fabids</taxon>
        <taxon>Fabales</taxon>
        <taxon>Fabaceae</taxon>
        <taxon>Papilionoideae</taxon>
        <taxon>50 kb inversion clade</taxon>
        <taxon>NPAAA clade</taxon>
        <taxon>Hologalegina</taxon>
        <taxon>IRL clade</taxon>
        <taxon>Trifolieae</taxon>
        <taxon>Trifolium</taxon>
    </lineage>
</organism>
<dbReference type="GO" id="GO:0005634">
    <property type="term" value="C:nucleus"/>
    <property type="evidence" value="ECO:0007669"/>
    <property type="project" value="TreeGrafter"/>
</dbReference>
<evidence type="ECO:0000313" key="2">
    <source>
        <dbReference type="EMBL" id="MCI27134.1"/>
    </source>
</evidence>
<comment type="caution">
    <text evidence="2">The sequence shown here is derived from an EMBL/GenBank/DDBJ whole genome shotgun (WGS) entry which is preliminary data.</text>
</comment>
<dbReference type="AlphaFoldDB" id="A0A392QTG2"/>
<dbReference type="Proteomes" id="UP000265520">
    <property type="component" value="Unassembled WGS sequence"/>
</dbReference>
<accession>A0A392QTG2</accession>
<dbReference type="PANTHER" id="PTHR12794:SF0">
    <property type="entry name" value="GEM-ASSOCIATED PROTEIN 2"/>
    <property type="match status" value="1"/>
</dbReference>
<protein>
    <submittedName>
        <fullName evidence="2">Gem-associated protein 2-like</fullName>
    </submittedName>
</protein>
<dbReference type="PANTHER" id="PTHR12794">
    <property type="entry name" value="GEMIN2"/>
    <property type="match status" value="1"/>
</dbReference>
<sequence length="39" mass="4479">WEAHQIPNVKVSKLDRSKVNKEQSPYMPQNPDIAKCPDS</sequence>
<dbReference type="GO" id="GO:0032797">
    <property type="term" value="C:SMN complex"/>
    <property type="evidence" value="ECO:0007669"/>
    <property type="project" value="TreeGrafter"/>
</dbReference>